<gene>
    <name evidence="1" type="ORF">H8K52_05225</name>
</gene>
<keyword evidence="2" id="KW-1185">Reference proteome</keyword>
<name>A0ABR6X1F5_9BURK</name>
<accession>A0ABR6X1F5</accession>
<dbReference type="RefSeq" id="WP_186921839.1">
    <property type="nucleotide sequence ID" value="NZ_JACOFW010000004.1"/>
</dbReference>
<reference evidence="1 2" key="1">
    <citation type="submission" date="2020-08" db="EMBL/GenBank/DDBJ databases">
        <title>Novel species isolated from subtropical streams in China.</title>
        <authorList>
            <person name="Lu H."/>
        </authorList>
    </citation>
    <scope>NUCLEOTIDE SEQUENCE [LARGE SCALE GENOMIC DNA]</scope>
    <source>
        <strain evidence="1 2">KACC 16656</strain>
    </source>
</reference>
<evidence type="ECO:0000313" key="1">
    <source>
        <dbReference type="EMBL" id="MBC3806747.1"/>
    </source>
</evidence>
<protein>
    <submittedName>
        <fullName evidence="1">Uncharacterized protein</fullName>
    </submittedName>
</protein>
<organism evidence="1 2">
    <name type="scientific">Undibacterium seohonense</name>
    <dbReference type="NCBI Taxonomy" id="1344950"/>
    <lineage>
        <taxon>Bacteria</taxon>
        <taxon>Pseudomonadati</taxon>
        <taxon>Pseudomonadota</taxon>
        <taxon>Betaproteobacteria</taxon>
        <taxon>Burkholderiales</taxon>
        <taxon>Oxalobacteraceae</taxon>
        <taxon>Undibacterium</taxon>
    </lineage>
</organism>
<dbReference type="Proteomes" id="UP000648257">
    <property type="component" value="Unassembled WGS sequence"/>
</dbReference>
<dbReference type="EMBL" id="JACOFW010000004">
    <property type="protein sequence ID" value="MBC3806747.1"/>
    <property type="molecule type" value="Genomic_DNA"/>
</dbReference>
<proteinExistence type="predicted"/>
<comment type="caution">
    <text evidence="1">The sequence shown here is derived from an EMBL/GenBank/DDBJ whole genome shotgun (WGS) entry which is preliminary data.</text>
</comment>
<sequence length="324" mass="37723">MPNSGYKFVSQNCAELMRHAIEQFFESENQDKKRSRPVTLFTRMKKYIDPAWIEYSKQVSTDTCFGNLICGFLPSEYAKEKGFLRLEDWCIDTIRRMNQEPLLAKEETSIELYGTIAELRSVALKCRLMKSKFRPVTNNNQSRNFNIQNTPLFCRICSAPTELRMFAATPSTWVNEDFDARRPSKIFCADHRPVRSNSSKISSSYQQFLRQEKLIEIEFARLHRQSFSWHEPRAESGNALVDEFIRLTAQKNFLYPDDEPLFQQLANKIVKSRVKDTKKKIVVALRSGKTQAEVAKLMGISQQSVFKAVAKIPKEFRFDQELKK</sequence>
<evidence type="ECO:0000313" key="2">
    <source>
        <dbReference type="Proteomes" id="UP000648257"/>
    </source>
</evidence>